<dbReference type="GO" id="GO:0020037">
    <property type="term" value="F:heme binding"/>
    <property type="evidence" value="ECO:0007669"/>
    <property type="project" value="InterPro"/>
</dbReference>
<dbReference type="PROSITE" id="PS51007">
    <property type="entry name" value="CYTC"/>
    <property type="match status" value="1"/>
</dbReference>
<dbReference type="Gene3D" id="1.10.760.10">
    <property type="entry name" value="Cytochrome c-like domain"/>
    <property type="match status" value="1"/>
</dbReference>
<feature type="signal peptide" evidence="9">
    <location>
        <begin position="1"/>
        <end position="23"/>
    </location>
</feature>
<reference evidence="11 12" key="1">
    <citation type="submission" date="2017-04" db="EMBL/GenBank/DDBJ databases">
        <authorList>
            <person name="Afonso C.L."/>
            <person name="Miller P.J."/>
            <person name="Scott M.A."/>
            <person name="Spackman E."/>
            <person name="Goraichik I."/>
            <person name="Dimitrov K.M."/>
            <person name="Suarez D.L."/>
            <person name="Swayne D.E."/>
        </authorList>
    </citation>
    <scope>NUCLEOTIDE SEQUENCE [LARGE SCALE GENOMIC DNA]</scope>
    <source>
        <strain evidence="11 12">USBA 355</strain>
    </source>
</reference>
<evidence type="ECO:0000256" key="6">
    <source>
        <dbReference type="ARBA" id="ARBA00022982"/>
    </source>
</evidence>
<dbReference type="RefSeq" id="WP_085126885.1">
    <property type="nucleotide sequence ID" value="NZ_FWZX01000046.1"/>
</dbReference>
<name>A0A1Y6CQN3_9PROT</name>
<dbReference type="STRING" id="560819.SAMN05428998_14620"/>
<keyword evidence="6" id="KW-0249">Electron transport</keyword>
<sequence>MTVRRFAAGLLLAGLLAPAAVLAQSSGSTGSDDWGLSGGDSASGQKIFAGNGCGWCHEGSGRRRGRAPQLMDTKRSDAFIATRILNGKPGRMPAFGGSFGEQQIKDLIAFIRSLKPEDKP</sequence>
<keyword evidence="4" id="KW-0679">Respiratory chain</keyword>
<dbReference type="Pfam" id="PF13442">
    <property type="entry name" value="Cytochrome_CBB3"/>
    <property type="match status" value="1"/>
</dbReference>
<dbReference type="EMBL" id="FWZX01000046">
    <property type="protein sequence ID" value="SMF82371.1"/>
    <property type="molecule type" value="Genomic_DNA"/>
</dbReference>
<evidence type="ECO:0000313" key="11">
    <source>
        <dbReference type="EMBL" id="SMF82371.1"/>
    </source>
</evidence>
<feature type="chain" id="PRO_5012509231" evidence="9">
    <location>
        <begin position="24"/>
        <end position="120"/>
    </location>
</feature>
<dbReference type="AlphaFoldDB" id="A0A1Y6CQN3"/>
<comment type="cofactor">
    <cofactor evidence="1">
        <name>heme c</name>
        <dbReference type="ChEBI" id="CHEBI:61717"/>
    </cofactor>
</comment>
<keyword evidence="5 8" id="KW-0479">Metal-binding</keyword>
<dbReference type="GO" id="GO:0005506">
    <property type="term" value="F:iron ion binding"/>
    <property type="evidence" value="ECO:0007669"/>
    <property type="project" value="InterPro"/>
</dbReference>
<dbReference type="InterPro" id="IPR036909">
    <property type="entry name" value="Cyt_c-like_dom_sf"/>
</dbReference>
<evidence type="ECO:0000256" key="3">
    <source>
        <dbReference type="ARBA" id="ARBA00022617"/>
    </source>
</evidence>
<feature type="domain" description="Cytochrome c" evidence="10">
    <location>
        <begin position="39"/>
        <end position="115"/>
    </location>
</feature>
<dbReference type="InterPro" id="IPR009056">
    <property type="entry name" value="Cyt_c-like_dom"/>
</dbReference>
<keyword evidence="2" id="KW-0813">Transport</keyword>
<gene>
    <name evidence="11" type="ORF">SAMN05428998_14620</name>
</gene>
<evidence type="ECO:0000256" key="7">
    <source>
        <dbReference type="ARBA" id="ARBA00023004"/>
    </source>
</evidence>
<evidence type="ECO:0000256" key="5">
    <source>
        <dbReference type="ARBA" id="ARBA00022723"/>
    </source>
</evidence>
<organism evidence="11 12">
    <name type="scientific">Tistlia consotensis USBA 355</name>
    <dbReference type="NCBI Taxonomy" id="560819"/>
    <lineage>
        <taxon>Bacteria</taxon>
        <taxon>Pseudomonadati</taxon>
        <taxon>Pseudomonadota</taxon>
        <taxon>Alphaproteobacteria</taxon>
        <taxon>Rhodospirillales</taxon>
        <taxon>Rhodovibrionaceae</taxon>
        <taxon>Tistlia</taxon>
    </lineage>
</organism>
<proteinExistence type="predicted"/>
<evidence type="ECO:0000256" key="4">
    <source>
        <dbReference type="ARBA" id="ARBA00022660"/>
    </source>
</evidence>
<evidence type="ECO:0000256" key="2">
    <source>
        <dbReference type="ARBA" id="ARBA00022448"/>
    </source>
</evidence>
<dbReference type="SUPFAM" id="SSF46626">
    <property type="entry name" value="Cytochrome c"/>
    <property type="match status" value="1"/>
</dbReference>
<evidence type="ECO:0000256" key="8">
    <source>
        <dbReference type="PROSITE-ProRule" id="PRU00433"/>
    </source>
</evidence>
<evidence type="ECO:0000256" key="1">
    <source>
        <dbReference type="ARBA" id="ARBA00001926"/>
    </source>
</evidence>
<dbReference type="InterPro" id="IPR008168">
    <property type="entry name" value="Cyt_C_IC"/>
</dbReference>
<keyword evidence="9" id="KW-0732">Signal</keyword>
<dbReference type="GO" id="GO:0009055">
    <property type="term" value="F:electron transfer activity"/>
    <property type="evidence" value="ECO:0007669"/>
    <property type="project" value="InterPro"/>
</dbReference>
<keyword evidence="12" id="KW-1185">Reference proteome</keyword>
<evidence type="ECO:0000313" key="12">
    <source>
        <dbReference type="Proteomes" id="UP000192917"/>
    </source>
</evidence>
<protein>
    <submittedName>
        <fullName evidence="11">Cytochrome c, mono-and diheme variants</fullName>
    </submittedName>
</protein>
<keyword evidence="7 8" id="KW-0408">Iron</keyword>
<evidence type="ECO:0000256" key="9">
    <source>
        <dbReference type="SAM" id="SignalP"/>
    </source>
</evidence>
<evidence type="ECO:0000259" key="10">
    <source>
        <dbReference type="PROSITE" id="PS51007"/>
    </source>
</evidence>
<dbReference type="Proteomes" id="UP000192917">
    <property type="component" value="Unassembled WGS sequence"/>
</dbReference>
<accession>A0A1Y6CQN3</accession>
<dbReference type="PRINTS" id="PR00605">
    <property type="entry name" value="CYTCHROMECIC"/>
</dbReference>
<keyword evidence="3 8" id="KW-0349">Heme</keyword>